<reference evidence="1" key="1">
    <citation type="submission" date="2021-01" db="EMBL/GenBank/DDBJ databases">
        <authorList>
            <consortium name="Aspergillus chevalieri M1 genome sequencing consortium"/>
            <person name="Kazuki M."/>
            <person name="Futagami T."/>
        </authorList>
    </citation>
    <scope>NUCLEOTIDE SEQUENCE</scope>
    <source>
        <strain evidence="1">M1</strain>
    </source>
</reference>
<dbReference type="AlphaFoldDB" id="A0A7R7VIX6"/>
<dbReference type="EMBL" id="AP024417">
    <property type="protein sequence ID" value="BCR85557.1"/>
    <property type="molecule type" value="Genomic_DNA"/>
</dbReference>
<gene>
    <name evidence="1" type="ORF">ACHE_21015S</name>
</gene>
<evidence type="ECO:0000313" key="1">
    <source>
        <dbReference type="EMBL" id="BCR85557.1"/>
    </source>
</evidence>
<dbReference type="Proteomes" id="UP000637239">
    <property type="component" value="Chromosome 2"/>
</dbReference>
<dbReference type="KEGG" id="ache:ACHE_21015S"/>
<dbReference type="GeneID" id="66979916"/>
<name>A0A7R7VIX6_ASPCH</name>
<reference evidence="1" key="2">
    <citation type="submission" date="2021-02" db="EMBL/GenBank/DDBJ databases">
        <title>Aspergillus chevalieri M1 genome sequence.</title>
        <authorList>
            <person name="Kadooka C."/>
            <person name="Mori K."/>
            <person name="Futagami T."/>
        </authorList>
    </citation>
    <scope>NUCLEOTIDE SEQUENCE</scope>
    <source>
        <strain evidence="1">M1</strain>
    </source>
</reference>
<dbReference type="RefSeq" id="XP_043134079.1">
    <property type="nucleotide sequence ID" value="XM_043285381.1"/>
</dbReference>
<organism evidence="1 2">
    <name type="scientific">Aspergillus chevalieri</name>
    <name type="common">Eurotium chevalieri</name>
    <dbReference type="NCBI Taxonomy" id="182096"/>
    <lineage>
        <taxon>Eukaryota</taxon>
        <taxon>Fungi</taxon>
        <taxon>Dikarya</taxon>
        <taxon>Ascomycota</taxon>
        <taxon>Pezizomycotina</taxon>
        <taxon>Eurotiomycetes</taxon>
        <taxon>Eurotiomycetidae</taxon>
        <taxon>Eurotiales</taxon>
        <taxon>Aspergillaceae</taxon>
        <taxon>Aspergillus</taxon>
        <taxon>Aspergillus subgen. Aspergillus</taxon>
    </lineage>
</organism>
<accession>A0A7R7VIX6</accession>
<protein>
    <submittedName>
        <fullName evidence="1">Uncharacterized protein</fullName>
    </submittedName>
</protein>
<proteinExistence type="predicted"/>
<keyword evidence="2" id="KW-1185">Reference proteome</keyword>
<sequence>MALRAPYDADKLPDWVLGALPYGVLYPKVYGNVASLVLQGTVSRQKSVNLISEEWNHKMVSWVGSVATQSQMEQQTIVQVGQKIPSHAIRPCLVPPMLQLEYKSKTLYLVSLVVERP</sequence>
<evidence type="ECO:0000313" key="2">
    <source>
        <dbReference type="Proteomes" id="UP000637239"/>
    </source>
</evidence>